<dbReference type="Pfam" id="PF01041">
    <property type="entry name" value="DegT_DnrJ_EryC1"/>
    <property type="match status" value="1"/>
</dbReference>
<dbReference type="PIRSF" id="PIRSF000390">
    <property type="entry name" value="PLP_StrS"/>
    <property type="match status" value="1"/>
</dbReference>
<sequence length="361" mass="40920">MIPFYDFKKVYKEYENEIQDSIKRVINRGYFILGPELESFESEFASYCGVKHCIGVGNGLDALVIILKARGYEESSEILVPANTFFASVQSITMANLKPVLVEPNIDTYNLNPDLIEKAITKHTKAIMAVHLYGQLAEIEKIIEIADRHKLIVIEDSAQAHGASWNGRRAGGFGFAGGFSFYPGKNLGCFGDGGAIVTNDDDLMKISKALRNYGSNQKYVHEKIGFNSRLDEIQAAILRVRLRYLDAENTKRRTIAKFYRENIKNEKIVLPKVEHEDSHVWHLFVIRTNERDNLMSHLNHQGIMPLIHYPIPPHKQNAYSELATLSLPITEKIHREVVSLPMSPALTEEELEKIVMAVNSY</sequence>
<evidence type="ECO:0000256" key="4">
    <source>
        <dbReference type="PIRSR" id="PIRSR000390-2"/>
    </source>
</evidence>
<organism evidence="6 7">
    <name type="scientific">Leptospira ryugenii</name>
    <dbReference type="NCBI Taxonomy" id="1917863"/>
    <lineage>
        <taxon>Bacteria</taxon>
        <taxon>Pseudomonadati</taxon>
        <taxon>Spirochaetota</taxon>
        <taxon>Spirochaetia</taxon>
        <taxon>Leptospirales</taxon>
        <taxon>Leptospiraceae</taxon>
        <taxon>Leptospira</taxon>
    </lineage>
</organism>
<accession>A0A2P2DW20</accession>
<feature type="modified residue" description="N6-(pyridoxal phosphate)lysine" evidence="4">
    <location>
        <position position="185"/>
    </location>
</feature>
<reference evidence="6 7" key="1">
    <citation type="submission" date="2018-02" db="EMBL/GenBank/DDBJ databases">
        <title>Novel Leptospira species isolated from soil and water in Japan.</title>
        <authorList>
            <person name="Nakao R."/>
            <person name="Masuzawa T."/>
        </authorList>
    </citation>
    <scope>NUCLEOTIDE SEQUENCE [LARGE SCALE GENOMIC DNA]</scope>
    <source>
        <strain evidence="6 7">YH101</strain>
    </source>
</reference>
<evidence type="ECO:0000313" key="6">
    <source>
        <dbReference type="EMBL" id="GBF48832.1"/>
    </source>
</evidence>
<evidence type="ECO:0000313" key="7">
    <source>
        <dbReference type="Proteomes" id="UP000245133"/>
    </source>
</evidence>
<dbReference type="Gene3D" id="3.90.1150.10">
    <property type="entry name" value="Aspartate Aminotransferase, domain 1"/>
    <property type="match status" value="1"/>
</dbReference>
<dbReference type="RefSeq" id="WP_108973054.1">
    <property type="nucleotide sequence ID" value="NZ_BFBB01000002.1"/>
</dbReference>
<proteinExistence type="inferred from homology"/>
<dbReference type="GO" id="GO:0008483">
    <property type="term" value="F:transaminase activity"/>
    <property type="evidence" value="ECO:0007669"/>
    <property type="project" value="TreeGrafter"/>
</dbReference>
<keyword evidence="1 4" id="KW-0663">Pyridoxal phosphate</keyword>
<comment type="similarity">
    <text evidence="2 5">Belongs to the DegT/DnrJ/EryC1 family.</text>
</comment>
<protein>
    <recommendedName>
        <fullName evidence="8">Pyridoxal-phosphate-dependent aminotransferase</fullName>
    </recommendedName>
</protein>
<dbReference type="Gene3D" id="3.40.640.10">
    <property type="entry name" value="Type I PLP-dependent aspartate aminotransferase-like (Major domain)"/>
    <property type="match status" value="1"/>
</dbReference>
<dbReference type="SUPFAM" id="SSF53383">
    <property type="entry name" value="PLP-dependent transferases"/>
    <property type="match status" value="1"/>
</dbReference>
<evidence type="ECO:0000256" key="3">
    <source>
        <dbReference type="PIRSR" id="PIRSR000390-1"/>
    </source>
</evidence>
<dbReference type="InterPro" id="IPR000653">
    <property type="entry name" value="DegT/StrS_aminotransferase"/>
</dbReference>
<comment type="caution">
    <text evidence="6">The sequence shown here is derived from an EMBL/GenBank/DDBJ whole genome shotgun (WGS) entry which is preliminary data.</text>
</comment>
<gene>
    <name evidence="6" type="ORF">LPTSP4_03320</name>
</gene>
<evidence type="ECO:0000256" key="1">
    <source>
        <dbReference type="ARBA" id="ARBA00022898"/>
    </source>
</evidence>
<dbReference type="InterPro" id="IPR015424">
    <property type="entry name" value="PyrdxlP-dep_Trfase"/>
</dbReference>
<dbReference type="OrthoDB" id="9810913at2"/>
<evidence type="ECO:0000256" key="2">
    <source>
        <dbReference type="ARBA" id="ARBA00037999"/>
    </source>
</evidence>
<dbReference type="AlphaFoldDB" id="A0A2P2DW20"/>
<evidence type="ECO:0008006" key="8">
    <source>
        <dbReference type="Google" id="ProtNLM"/>
    </source>
</evidence>
<dbReference type="InterPro" id="IPR015421">
    <property type="entry name" value="PyrdxlP-dep_Trfase_major"/>
</dbReference>
<evidence type="ECO:0000256" key="5">
    <source>
        <dbReference type="RuleBase" id="RU004508"/>
    </source>
</evidence>
<feature type="active site" description="Proton acceptor" evidence="3">
    <location>
        <position position="185"/>
    </location>
</feature>
<dbReference type="InterPro" id="IPR015422">
    <property type="entry name" value="PyrdxlP-dep_Trfase_small"/>
</dbReference>
<name>A0A2P2DW20_9LEPT</name>
<dbReference type="GO" id="GO:0030170">
    <property type="term" value="F:pyridoxal phosphate binding"/>
    <property type="evidence" value="ECO:0007669"/>
    <property type="project" value="UniProtKB-ARBA"/>
</dbReference>
<dbReference type="EMBL" id="BFBB01000002">
    <property type="protein sequence ID" value="GBF48832.1"/>
    <property type="molecule type" value="Genomic_DNA"/>
</dbReference>
<dbReference type="CDD" id="cd00616">
    <property type="entry name" value="AHBA_syn"/>
    <property type="match status" value="1"/>
</dbReference>
<dbReference type="FunFam" id="3.40.640.10:FF:000089">
    <property type="entry name" value="Aminotransferase, DegT/DnrJ/EryC1/StrS family"/>
    <property type="match status" value="1"/>
</dbReference>
<dbReference type="PANTHER" id="PTHR30244">
    <property type="entry name" value="TRANSAMINASE"/>
    <property type="match status" value="1"/>
</dbReference>
<dbReference type="GO" id="GO:0000271">
    <property type="term" value="P:polysaccharide biosynthetic process"/>
    <property type="evidence" value="ECO:0007669"/>
    <property type="project" value="TreeGrafter"/>
</dbReference>
<dbReference type="Proteomes" id="UP000245133">
    <property type="component" value="Unassembled WGS sequence"/>
</dbReference>
<dbReference type="PANTHER" id="PTHR30244:SF36">
    <property type="entry name" value="3-OXO-GLUCOSE-6-PHOSPHATE:GLUTAMATE AMINOTRANSFERASE"/>
    <property type="match status" value="1"/>
</dbReference>
<keyword evidence="7" id="KW-1185">Reference proteome</keyword>